<keyword evidence="12 16" id="KW-0234">DNA repair</keyword>
<dbReference type="GO" id="GO:0030870">
    <property type="term" value="C:Mre11 complex"/>
    <property type="evidence" value="ECO:0007669"/>
    <property type="project" value="UniProtKB-UniRule"/>
</dbReference>
<evidence type="ECO:0000256" key="14">
    <source>
        <dbReference type="ARBA" id="ARBA00023242"/>
    </source>
</evidence>
<keyword evidence="10 16" id="KW-0378">Hydrolase</keyword>
<feature type="domain" description="Mre11 DNA-binding" evidence="20">
    <location>
        <begin position="304"/>
        <end position="494"/>
    </location>
</feature>
<feature type="coiled-coil region" evidence="18">
    <location>
        <begin position="345"/>
        <end position="376"/>
    </location>
</feature>
<evidence type="ECO:0000256" key="19">
    <source>
        <dbReference type="SAM" id="MobiDB-lite"/>
    </source>
</evidence>
<dbReference type="PIRSF" id="PIRSF000882">
    <property type="entry name" value="DSB_repair_MRE11"/>
    <property type="match status" value="1"/>
</dbReference>
<dbReference type="InterPro" id="IPR003701">
    <property type="entry name" value="Mre11"/>
</dbReference>
<dbReference type="Pfam" id="PF00149">
    <property type="entry name" value="Metallophos"/>
    <property type="match status" value="1"/>
</dbReference>
<keyword evidence="9 16" id="KW-0227">DNA damage</keyword>
<dbReference type="PANTHER" id="PTHR10139">
    <property type="entry name" value="DOUBLE-STRAND BREAK REPAIR PROTEIN MRE11"/>
    <property type="match status" value="1"/>
</dbReference>
<evidence type="ECO:0000259" key="20">
    <source>
        <dbReference type="SMART" id="SM01347"/>
    </source>
</evidence>
<keyword evidence="22" id="KW-1185">Reference proteome</keyword>
<evidence type="ECO:0000313" key="22">
    <source>
        <dbReference type="Proteomes" id="UP001165085"/>
    </source>
</evidence>
<dbReference type="InterPro" id="IPR038487">
    <property type="entry name" value="Mre11_capping_dom"/>
</dbReference>
<dbReference type="GO" id="GO:0006303">
    <property type="term" value="P:double-strand break repair via nonhomologous end joining"/>
    <property type="evidence" value="ECO:0007669"/>
    <property type="project" value="TreeGrafter"/>
</dbReference>
<evidence type="ECO:0000256" key="15">
    <source>
        <dbReference type="ARBA" id="ARBA00023254"/>
    </source>
</evidence>
<proteinExistence type="inferred from homology"/>
<dbReference type="GO" id="GO:0097552">
    <property type="term" value="P:mitochondrial double-strand break repair via homologous recombination"/>
    <property type="evidence" value="ECO:0007669"/>
    <property type="project" value="TreeGrafter"/>
</dbReference>
<evidence type="ECO:0000313" key="21">
    <source>
        <dbReference type="EMBL" id="GMH87215.1"/>
    </source>
</evidence>
<feature type="compositionally biased region" description="Basic residues" evidence="19">
    <location>
        <begin position="700"/>
        <end position="716"/>
    </location>
</feature>
<feature type="compositionally biased region" description="Acidic residues" evidence="19">
    <location>
        <begin position="628"/>
        <end position="651"/>
    </location>
</feature>
<protein>
    <recommendedName>
        <fullName evidence="16">Double-strand break repair protein</fullName>
    </recommendedName>
</protein>
<evidence type="ECO:0000256" key="7">
    <source>
        <dbReference type="ARBA" id="ARBA00022723"/>
    </source>
</evidence>
<dbReference type="GO" id="GO:0030145">
    <property type="term" value="F:manganese ion binding"/>
    <property type="evidence" value="ECO:0007669"/>
    <property type="project" value="UniProtKB-UniRule"/>
</dbReference>
<comment type="caution">
    <text evidence="21">The sequence shown here is derived from an EMBL/GenBank/DDBJ whole genome shotgun (WGS) entry which is preliminary data.</text>
</comment>
<keyword evidence="18" id="KW-0175">Coiled coil</keyword>
<evidence type="ECO:0000256" key="6">
    <source>
        <dbReference type="ARBA" id="ARBA00022722"/>
    </source>
</evidence>
<comment type="similarity">
    <text evidence="4 16">Belongs to the MRE11/RAD32 family.</text>
</comment>
<evidence type="ECO:0000256" key="4">
    <source>
        <dbReference type="ARBA" id="ARBA00009028"/>
    </source>
</evidence>
<evidence type="ECO:0000256" key="10">
    <source>
        <dbReference type="ARBA" id="ARBA00022801"/>
    </source>
</evidence>
<dbReference type="Gene3D" id="3.60.21.10">
    <property type="match status" value="1"/>
</dbReference>
<dbReference type="InterPro" id="IPR007281">
    <property type="entry name" value="Mre11_DNA-bd"/>
</dbReference>
<dbReference type="SUPFAM" id="SSF56300">
    <property type="entry name" value="Metallo-dependent phosphatases"/>
    <property type="match status" value="1"/>
</dbReference>
<dbReference type="FunFam" id="3.60.21.10:FF:000011">
    <property type="entry name" value="Double-strand break repair protein"/>
    <property type="match status" value="1"/>
</dbReference>
<evidence type="ECO:0000256" key="9">
    <source>
        <dbReference type="ARBA" id="ARBA00022763"/>
    </source>
</evidence>
<evidence type="ECO:0000256" key="16">
    <source>
        <dbReference type="PIRNR" id="PIRNR000882"/>
    </source>
</evidence>
<evidence type="ECO:0000256" key="12">
    <source>
        <dbReference type="ARBA" id="ARBA00023204"/>
    </source>
</evidence>
<evidence type="ECO:0000256" key="2">
    <source>
        <dbReference type="ARBA" id="ARBA00004123"/>
    </source>
</evidence>
<dbReference type="CDD" id="cd00840">
    <property type="entry name" value="MPP_Mre11_N"/>
    <property type="match status" value="1"/>
</dbReference>
<evidence type="ECO:0000256" key="3">
    <source>
        <dbReference type="ARBA" id="ARBA00004286"/>
    </source>
</evidence>
<dbReference type="GO" id="GO:0035861">
    <property type="term" value="C:site of double-strand break"/>
    <property type="evidence" value="ECO:0007669"/>
    <property type="project" value="TreeGrafter"/>
</dbReference>
<dbReference type="GO" id="GO:0000014">
    <property type="term" value="F:single-stranded DNA endodeoxyribonuclease activity"/>
    <property type="evidence" value="ECO:0007669"/>
    <property type="project" value="TreeGrafter"/>
</dbReference>
<dbReference type="Proteomes" id="UP001165085">
    <property type="component" value="Unassembled WGS sequence"/>
</dbReference>
<dbReference type="InterPro" id="IPR004843">
    <property type="entry name" value="Calcineurin-like_PHP"/>
</dbReference>
<dbReference type="InterPro" id="IPR029052">
    <property type="entry name" value="Metallo-depent_PP-like"/>
</dbReference>
<dbReference type="AlphaFoldDB" id="A0A9W7ERE9"/>
<keyword evidence="15 16" id="KW-0469">Meiosis</keyword>
<comment type="cofactor">
    <cofactor evidence="1 16">
        <name>Mn(2+)</name>
        <dbReference type="ChEBI" id="CHEBI:29035"/>
    </cofactor>
</comment>
<dbReference type="SMART" id="SM01347">
    <property type="entry name" value="Mre11_DNA_bind"/>
    <property type="match status" value="1"/>
</dbReference>
<gene>
    <name evidence="21" type="ORF">TrST_g6241</name>
</gene>
<dbReference type="GO" id="GO:0007095">
    <property type="term" value="P:mitotic G2 DNA damage checkpoint signaling"/>
    <property type="evidence" value="ECO:0007669"/>
    <property type="project" value="TreeGrafter"/>
</dbReference>
<feature type="compositionally biased region" description="Basic residues" evidence="19">
    <location>
        <begin position="752"/>
        <end position="761"/>
    </location>
</feature>
<dbReference type="EMBL" id="BRXY01000324">
    <property type="protein sequence ID" value="GMH87215.1"/>
    <property type="molecule type" value="Genomic_DNA"/>
</dbReference>
<dbReference type="OrthoDB" id="30417at2759"/>
<reference evidence="22" key="1">
    <citation type="journal article" date="2023" name="Commun. Biol.">
        <title>Genome analysis of Parmales, the sister group of diatoms, reveals the evolutionary specialization of diatoms from phago-mixotrophs to photoautotrophs.</title>
        <authorList>
            <person name="Ban H."/>
            <person name="Sato S."/>
            <person name="Yoshikawa S."/>
            <person name="Yamada K."/>
            <person name="Nakamura Y."/>
            <person name="Ichinomiya M."/>
            <person name="Sato N."/>
            <person name="Blanc-Mathieu R."/>
            <person name="Endo H."/>
            <person name="Kuwata A."/>
            <person name="Ogata H."/>
        </authorList>
    </citation>
    <scope>NUCLEOTIDE SEQUENCE [LARGE SCALE GENOMIC DNA]</scope>
    <source>
        <strain evidence="22">NIES 3701</strain>
    </source>
</reference>
<dbReference type="PANTHER" id="PTHR10139:SF1">
    <property type="entry name" value="DOUBLE-STRAND BREAK REPAIR PROTEIN MRE11"/>
    <property type="match status" value="1"/>
</dbReference>
<dbReference type="GO" id="GO:0000724">
    <property type="term" value="P:double-strand break repair via homologous recombination"/>
    <property type="evidence" value="ECO:0007669"/>
    <property type="project" value="TreeGrafter"/>
</dbReference>
<dbReference type="InterPro" id="IPR041796">
    <property type="entry name" value="Mre11_N"/>
</dbReference>
<dbReference type="GO" id="GO:0008296">
    <property type="term" value="F:3'-5'-DNA exonuclease activity"/>
    <property type="evidence" value="ECO:0007669"/>
    <property type="project" value="InterPro"/>
</dbReference>
<name>A0A9W7ERE9_9STRA</name>
<dbReference type="GO" id="GO:0042138">
    <property type="term" value="P:meiotic DNA double-strand break formation"/>
    <property type="evidence" value="ECO:0007669"/>
    <property type="project" value="TreeGrafter"/>
</dbReference>
<evidence type="ECO:0000256" key="17">
    <source>
        <dbReference type="PIRSR" id="PIRSR000882-1"/>
    </source>
</evidence>
<keyword evidence="11 16" id="KW-0269">Exonuclease</keyword>
<evidence type="ECO:0000256" key="8">
    <source>
        <dbReference type="ARBA" id="ARBA00022759"/>
    </source>
</evidence>
<dbReference type="Gene3D" id="3.30.110.110">
    <property type="entry name" value="Mre11, capping domain"/>
    <property type="match status" value="1"/>
</dbReference>
<comment type="function">
    <text evidence="16">Core component of the MRN complex, which plays a central role in double-strand break (DSB) repair, DNA recombination, maintenance of telomere integrity and meiosis. The MRN complex is involved in the repair of DNA double-strand breaks (DSBs) via homologous recombination (HR), an error-free mechanism which primarily occurs during S and G2 phases. The complex (1) mediates the end resection of damaged DNA, which generates proper single-stranded DNA, a key initial steps in HR, and is (2) required for the recruitment of other repair factors and efficient activation of ATM and ATR upon DNA damage. Within the MRN complex, MRE11 possesses both single-strand endonuclease activity and double-strand-specific 3'-5' exonuclease activity. MRE11 first endonucleolytically cleaves the 5' strand at DNA DSB ends to prevent non-homologous end joining (NHEJ) and licence HR. It then generates a single-stranded DNA gap via 3' to 5' exonucleolytic degradation, which is required for single-strand invasion and recombination.</text>
</comment>
<dbReference type="Pfam" id="PF04152">
    <property type="entry name" value="Mre11_DNA_bind"/>
    <property type="match status" value="1"/>
</dbReference>
<feature type="compositionally biased region" description="Acidic residues" evidence="19">
    <location>
        <begin position="579"/>
        <end position="597"/>
    </location>
</feature>
<keyword evidence="8 16" id="KW-0255">Endonuclease</keyword>
<comment type="subcellular location">
    <subcellularLocation>
        <location evidence="3">Chromosome</location>
    </subcellularLocation>
    <subcellularLocation>
        <location evidence="2 16">Nucleus</location>
    </subcellularLocation>
</comment>
<sequence>MSQEDPEVLKIFISSDNHLGYNEKDPVRGNDSFAAFEEVMFLARSQRCDLVLLSGDLFHDNKPSRATVLKTIQILRRYCLGPRPVNFEIVSDQSTNFAQNPVVNFEDENFSVDLPVFSIHGNHDDPTRDGGTDMLAALDLLSAANLINYYGRHDEVDRVEVSPILIQKGEETKVALYGMGSMRDERLNRMWSKKKVTFLRPTSDLGTGEDGEGDEEKGWFNIFSLHQNRDLGRGAKNCVHESMIPEWQDLVIWGHEHECIIEPSESLIGTFRITQPGSTVATSLCLGEAVKKQGGLLEIRGDNFRLTPNLISKVRGFAMDEISLTGQGLDAEDPKIDQKITKLLSKKVEELIETARENAEETREECEVQRQMLGDEVADYTPKYELTKPELVLVRLKVEHSGFSTLNNQRFGAKFVGKVANPGDILMFHRKRKPTEMKKKSKSSGNASAEIEPFEPDDIEEVNVEDLIKDNLRVADKKLEILDEKMMSSALDEFVNKGQAQAINEAVGHKLKQSQKKLIKKAGAGIKDKQDVLNEVTKEAEQNREKMVAEEAELERQEKARPRRTDLTATPNSKKPQADDNDNDNDDDDDDEDDDEPAPTPKPKRAKKSPVKKKATTKKPRRKKSYDSDEEEESEEEPDLGDDDNDDDIEETASPPPRRAASSRTSSRGRGKKKDTPAETEESGIEVVDMTQDSPPPAAKPKRKKAATAARGSKRPRQLEAVDSEEDSDDEVKVPSGWAEENEAKSTTSTPTRKKRATRKR</sequence>
<dbReference type="GO" id="GO:0000723">
    <property type="term" value="P:telomere maintenance"/>
    <property type="evidence" value="ECO:0007669"/>
    <property type="project" value="TreeGrafter"/>
</dbReference>
<evidence type="ECO:0000256" key="11">
    <source>
        <dbReference type="ARBA" id="ARBA00022839"/>
    </source>
</evidence>
<feature type="region of interest" description="Disordered" evidence="19">
    <location>
        <begin position="538"/>
        <end position="761"/>
    </location>
</feature>
<evidence type="ECO:0000256" key="5">
    <source>
        <dbReference type="ARBA" id="ARBA00022454"/>
    </source>
</evidence>
<feature type="active site" description="Proton donor" evidence="17">
    <location>
        <position position="123"/>
    </location>
</feature>
<keyword evidence="7" id="KW-0479">Metal-binding</keyword>
<evidence type="ECO:0000256" key="18">
    <source>
        <dbReference type="SAM" id="Coils"/>
    </source>
</evidence>
<feature type="compositionally biased region" description="Basic and acidic residues" evidence="19">
    <location>
        <begin position="538"/>
        <end position="566"/>
    </location>
</feature>
<accession>A0A9W7ERE9</accession>
<feature type="compositionally biased region" description="Basic residues" evidence="19">
    <location>
        <begin position="602"/>
        <end position="624"/>
    </location>
</feature>
<organism evidence="21 22">
    <name type="scientific">Triparma strigata</name>
    <dbReference type="NCBI Taxonomy" id="1606541"/>
    <lineage>
        <taxon>Eukaryota</taxon>
        <taxon>Sar</taxon>
        <taxon>Stramenopiles</taxon>
        <taxon>Ochrophyta</taxon>
        <taxon>Bolidophyceae</taxon>
        <taxon>Parmales</taxon>
        <taxon>Triparmaceae</taxon>
        <taxon>Triparma</taxon>
    </lineage>
</organism>
<keyword evidence="6 16" id="KW-0540">Nuclease</keyword>
<keyword evidence="5" id="KW-0158">Chromosome</keyword>
<keyword evidence="13 16" id="KW-0464">Manganese</keyword>
<feature type="region of interest" description="Disordered" evidence="19">
    <location>
        <begin position="433"/>
        <end position="453"/>
    </location>
</feature>
<evidence type="ECO:0000256" key="1">
    <source>
        <dbReference type="ARBA" id="ARBA00001936"/>
    </source>
</evidence>
<evidence type="ECO:0000256" key="13">
    <source>
        <dbReference type="ARBA" id="ARBA00023211"/>
    </source>
</evidence>
<keyword evidence="14 16" id="KW-0539">Nucleus</keyword>